<dbReference type="PANTHER" id="PTHR15673">
    <property type="entry name" value="IQ CALMODULIN-BINDING MOTIF CONTAINING PROTEIN 1"/>
    <property type="match status" value="1"/>
</dbReference>
<dbReference type="SMART" id="SM00015">
    <property type="entry name" value="IQ"/>
    <property type="match status" value="4"/>
</dbReference>
<comment type="caution">
    <text evidence="1">The sequence shown here is derived from an EMBL/GenBank/DDBJ whole genome shotgun (WGS) entry which is preliminary data.</text>
</comment>
<protein>
    <submittedName>
        <fullName evidence="1">IQ calmodulin-binding motif-containing protein 1</fullName>
    </submittedName>
</protein>
<organism evidence="1 2">
    <name type="scientific">Acipenser ruthenus</name>
    <name type="common">Sterlet sturgeon</name>
    <dbReference type="NCBI Taxonomy" id="7906"/>
    <lineage>
        <taxon>Eukaryota</taxon>
        <taxon>Metazoa</taxon>
        <taxon>Chordata</taxon>
        <taxon>Craniata</taxon>
        <taxon>Vertebrata</taxon>
        <taxon>Euteleostomi</taxon>
        <taxon>Actinopterygii</taxon>
        <taxon>Chondrostei</taxon>
        <taxon>Acipenseriformes</taxon>
        <taxon>Acipenseridae</taxon>
        <taxon>Acipenser</taxon>
    </lineage>
</organism>
<dbReference type="CDD" id="cd23767">
    <property type="entry name" value="IQCD"/>
    <property type="match status" value="1"/>
</dbReference>
<dbReference type="AlphaFoldDB" id="A0A444TXW0"/>
<dbReference type="GO" id="GO:0005929">
    <property type="term" value="C:cilium"/>
    <property type="evidence" value="ECO:0007669"/>
    <property type="project" value="TreeGrafter"/>
</dbReference>
<evidence type="ECO:0000313" key="1">
    <source>
        <dbReference type="EMBL" id="RXM27783.1"/>
    </source>
</evidence>
<reference evidence="1 2" key="1">
    <citation type="submission" date="2019-01" db="EMBL/GenBank/DDBJ databases">
        <title>Draft Genome and Complete Hox-Cluster Characterization of the Sterlet Sturgeon (Acipenser ruthenus).</title>
        <authorList>
            <person name="Wei Q."/>
        </authorList>
    </citation>
    <scope>NUCLEOTIDE SEQUENCE [LARGE SCALE GENOMIC DNA]</scope>
    <source>
        <strain evidence="1">WHYD16114868_AA</strain>
        <tissue evidence="1">Blood</tissue>
    </source>
</reference>
<proteinExistence type="predicted"/>
<keyword evidence="2" id="KW-1185">Reference proteome</keyword>
<dbReference type="Proteomes" id="UP000289886">
    <property type="component" value="Unassembled WGS sequence"/>
</dbReference>
<dbReference type="OrthoDB" id="8178106at2759"/>
<name>A0A444TXW0_ACIRT</name>
<dbReference type="EMBL" id="SCEB01215772">
    <property type="protein sequence ID" value="RXM27783.1"/>
    <property type="molecule type" value="Genomic_DNA"/>
</dbReference>
<evidence type="ECO:0000313" key="2">
    <source>
        <dbReference type="Proteomes" id="UP000289886"/>
    </source>
</evidence>
<dbReference type="GO" id="GO:0060271">
    <property type="term" value="P:cilium assembly"/>
    <property type="evidence" value="ECO:0007669"/>
    <property type="project" value="InterPro"/>
</dbReference>
<gene>
    <name evidence="1" type="ORF">EOD39_10356</name>
</gene>
<dbReference type="InterPro" id="IPR028765">
    <property type="entry name" value="IQCB1"/>
</dbReference>
<sequence>MRPDESSDVNPRILSLAAEVADSSEQYVPVLLLQLKEILEGVSARDKELKKLKQDVYDYDLIQYCVLVLKQDYSRIQGGWATAAQLAEILSNCCVGLNPEEEAEEFHSKVLPSAADSLLILARRLQARFTRAVKDEEKTDYFRSFRTVTDSICWLFGGHVQLTQQVMQSGHFLQLLLTDDVETEAVMMSVLQNIIRVNSVVLMKTDEKTVHAILDELVYKLSSSTNPVIGIAATKAMILIANCHQSIVKSICNRYKGLRLLLSKQWTGKGFDRELGQLLDLLYSRTYQQNQSQRLHHAACVIQAAWKAFQTRKRIKRLPKAVSSLQKSFREKKERQLLLLERQRGEEELRRQLQLQRQRAIREFRQRQLDMLEIVPASLVDRHMREQERKAVVLIQKQWRGHKERKGFHLQKQALKQFKAAVTLQRAALRFLEKKRNARKVLSPWKGPKGLTDARRLELKKQVEEHIALHPAPLLSEQSSKELHLKCQEMLAQRLMKRHLHRKAEQHREALRAQINTDIELLMNAPGLKAATEKELDVFTSRSVPVAARAKQSHTTMLQFTRWPWWKKLGDEFMDPENIPDDNLDIEFESLYLGGNEKV</sequence>
<dbReference type="GO" id="GO:0005516">
    <property type="term" value="F:calmodulin binding"/>
    <property type="evidence" value="ECO:0007669"/>
    <property type="project" value="InterPro"/>
</dbReference>
<accession>A0A444TXW0</accession>
<dbReference type="Gene3D" id="1.20.5.190">
    <property type="match status" value="2"/>
</dbReference>
<dbReference type="PROSITE" id="PS50096">
    <property type="entry name" value="IQ"/>
    <property type="match status" value="2"/>
</dbReference>
<dbReference type="InterPro" id="IPR000048">
    <property type="entry name" value="IQ_motif_EF-hand-BS"/>
</dbReference>
<dbReference type="Pfam" id="PF00612">
    <property type="entry name" value="IQ"/>
    <property type="match status" value="2"/>
</dbReference>
<dbReference type="PANTHER" id="PTHR15673:SF2">
    <property type="entry name" value="IQ CALMODULIN-BINDING MOTIF-CONTAINING PROTEIN 1"/>
    <property type="match status" value="1"/>
</dbReference>